<feature type="transmembrane region" description="Helical" evidence="1">
    <location>
        <begin position="66"/>
        <end position="83"/>
    </location>
</feature>
<evidence type="ECO:0000313" key="3">
    <source>
        <dbReference type="Proteomes" id="UP000177235"/>
    </source>
</evidence>
<name>A0A1F5QBZ9_9BACT</name>
<proteinExistence type="predicted"/>
<gene>
    <name evidence="2" type="ORF">A3J05_01735</name>
</gene>
<keyword evidence="1" id="KW-0812">Transmembrane</keyword>
<feature type="transmembrane region" description="Helical" evidence="1">
    <location>
        <begin position="95"/>
        <end position="112"/>
    </location>
</feature>
<evidence type="ECO:0000313" key="2">
    <source>
        <dbReference type="EMBL" id="OGE99709.1"/>
    </source>
</evidence>
<evidence type="ECO:0000256" key="1">
    <source>
        <dbReference type="SAM" id="Phobius"/>
    </source>
</evidence>
<feature type="transmembrane region" description="Helical" evidence="1">
    <location>
        <begin position="9"/>
        <end position="30"/>
    </location>
</feature>
<reference evidence="2 3" key="1">
    <citation type="journal article" date="2016" name="Nat. Commun.">
        <title>Thousands of microbial genomes shed light on interconnected biogeochemical processes in an aquifer system.</title>
        <authorList>
            <person name="Anantharaman K."/>
            <person name="Brown C.T."/>
            <person name="Hug L.A."/>
            <person name="Sharon I."/>
            <person name="Castelle C.J."/>
            <person name="Probst A.J."/>
            <person name="Thomas B.C."/>
            <person name="Singh A."/>
            <person name="Wilkins M.J."/>
            <person name="Karaoz U."/>
            <person name="Brodie E.L."/>
            <person name="Williams K.H."/>
            <person name="Hubbard S.S."/>
            <person name="Banfield J.F."/>
        </authorList>
    </citation>
    <scope>NUCLEOTIDE SEQUENCE [LARGE SCALE GENOMIC DNA]</scope>
</reference>
<dbReference type="AlphaFoldDB" id="A0A1F5QBZ9"/>
<organism evidence="2 3">
    <name type="scientific">Candidatus Doudnabacteria bacterium RIFCSPLOWO2_02_FULL_48_13</name>
    <dbReference type="NCBI Taxonomy" id="1817845"/>
    <lineage>
        <taxon>Bacteria</taxon>
        <taxon>Candidatus Doudnaibacteriota</taxon>
    </lineage>
</organism>
<comment type="caution">
    <text evidence="2">The sequence shown here is derived from an EMBL/GenBank/DDBJ whole genome shotgun (WGS) entry which is preliminary data.</text>
</comment>
<dbReference type="EMBL" id="MFFF01000017">
    <property type="protein sequence ID" value="OGE99709.1"/>
    <property type="molecule type" value="Genomic_DNA"/>
</dbReference>
<accession>A0A1F5QBZ9</accession>
<protein>
    <submittedName>
        <fullName evidence="2">Uncharacterized protein</fullName>
    </submittedName>
</protein>
<dbReference type="Proteomes" id="UP000177235">
    <property type="component" value="Unassembled WGS sequence"/>
</dbReference>
<feature type="transmembrane region" description="Helical" evidence="1">
    <location>
        <begin position="36"/>
        <end position="54"/>
    </location>
</feature>
<keyword evidence="1" id="KW-1133">Transmembrane helix</keyword>
<sequence>MNNFNLTKALGFGVVIWFTMFALVSAMVGFNLFDSVLSQITVGIIGGIVAYGFASNARSPSQLQSFAYGGTWLAIGVILDAIVTSRFETGLFGSWTYWLGYGLILFAPWLQLELRTGEHHQPVI</sequence>
<keyword evidence="1" id="KW-0472">Membrane</keyword>